<protein>
    <recommendedName>
        <fullName evidence="3">DUF4905 domain-containing protein</fullName>
    </recommendedName>
</protein>
<dbReference type="Pfam" id="PF16248">
    <property type="entry name" value="DUF4905"/>
    <property type="match status" value="1"/>
</dbReference>
<dbReference type="RefSeq" id="WP_103789311.1">
    <property type="nucleotide sequence ID" value="NZ_PQVF01000007.1"/>
</dbReference>
<keyword evidence="2" id="KW-1185">Reference proteome</keyword>
<dbReference type="AlphaFoldDB" id="A0A2S5A1K0"/>
<gene>
    <name evidence="1" type="ORF">C3K47_11650</name>
</gene>
<evidence type="ECO:0008006" key="3">
    <source>
        <dbReference type="Google" id="ProtNLM"/>
    </source>
</evidence>
<sequence length="257" mass="30178">MTLPKDNLNPHFSKVFEGLVWKMDIDEKNDLVALEIRNPENKTTSFSSIDLKNGAVLFDKLKLEEPWFCGIETISDKVILLHLYAVDTSPEHRGILAFDAYSGKLLWENYNLTFSSVGPNSFLAFNPKIEPRKFIQINKQNGEELKVEIETVERNFITAIKHPHEIDWELLPPELKNSNISETIEYLHHADRKIYSLYIKDDQVVTNILYVFNIEGEMVWEDKIRLNAQKPSFDTFFVYKNYLLYIKNRTEFVCYFL</sequence>
<dbReference type="Proteomes" id="UP000236893">
    <property type="component" value="Unassembled WGS sequence"/>
</dbReference>
<accession>A0A2S5A1K0</accession>
<dbReference type="InterPro" id="IPR032595">
    <property type="entry name" value="DUF4905"/>
</dbReference>
<evidence type="ECO:0000313" key="2">
    <source>
        <dbReference type="Proteomes" id="UP000236893"/>
    </source>
</evidence>
<evidence type="ECO:0000313" key="1">
    <source>
        <dbReference type="EMBL" id="POY36394.1"/>
    </source>
</evidence>
<organism evidence="1 2">
    <name type="scientific">Solitalea longa</name>
    <dbReference type="NCBI Taxonomy" id="2079460"/>
    <lineage>
        <taxon>Bacteria</taxon>
        <taxon>Pseudomonadati</taxon>
        <taxon>Bacteroidota</taxon>
        <taxon>Sphingobacteriia</taxon>
        <taxon>Sphingobacteriales</taxon>
        <taxon>Sphingobacteriaceae</taxon>
        <taxon>Solitalea</taxon>
    </lineage>
</organism>
<proteinExistence type="predicted"/>
<name>A0A2S5A1K0_9SPHI</name>
<dbReference type="EMBL" id="PQVF01000007">
    <property type="protein sequence ID" value="POY36394.1"/>
    <property type="molecule type" value="Genomic_DNA"/>
</dbReference>
<reference evidence="1 2" key="1">
    <citation type="submission" date="2018-01" db="EMBL/GenBank/DDBJ databases">
        <authorList>
            <person name="Gaut B.S."/>
            <person name="Morton B.R."/>
            <person name="Clegg M.T."/>
            <person name="Duvall M.R."/>
        </authorList>
    </citation>
    <scope>NUCLEOTIDE SEQUENCE [LARGE SCALE GENOMIC DNA]</scope>
    <source>
        <strain evidence="1 2">HR-AV</strain>
    </source>
</reference>
<dbReference type="OrthoDB" id="597091at2"/>
<comment type="caution">
    <text evidence="1">The sequence shown here is derived from an EMBL/GenBank/DDBJ whole genome shotgun (WGS) entry which is preliminary data.</text>
</comment>